<sequence length="126" mass="13975">MADDNPSGFDDVEDDIVTASMGPPKDRVRLGESISPTSILIEIEREGEGATKDASASIEIVNLCEHEAGDAYDAENRELDYSELDRELKLRVDALINHTRFDGPRCEHEGEDDADVLKRYHGQGDE</sequence>
<evidence type="ECO:0000313" key="3">
    <source>
        <dbReference type="Proteomes" id="UP000011509"/>
    </source>
</evidence>
<feature type="region of interest" description="Disordered" evidence="1">
    <location>
        <begin position="1"/>
        <end position="30"/>
    </location>
</feature>
<dbReference type="Proteomes" id="UP000011509">
    <property type="component" value="Unassembled WGS sequence"/>
</dbReference>
<keyword evidence="3" id="KW-1185">Reference proteome</keyword>
<evidence type="ECO:0000313" key="2">
    <source>
        <dbReference type="EMBL" id="ELZ47876.1"/>
    </source>
</evidence>
<evidence type="ECO:0000256" key="1">
    <source>
        <dbReference type="SAM" id="MobiDB-lite"/>
    </source>
</evidence>
<gene>
    <name evidence="2" type="ORF">C464_08140</name>
</gene>
<comment type="caution">
    <text evidence="2">The sequence shown here is derived from an EMBL/GenBank/DDBJ whole genome shotgun (WGS) entry which is preliminary data.</text>
</comment>
<organism evidence="2 3">
    <name type="scientific">Halorubrum coriense DSM 10284</name>
    <dbReference type="NCBI Taxonomy" id="1227466"/>
    <lineage>
        <taxon>Archaea</taxon>
        <taxon>Methanobacteriati</taxon>
        <taxon>Methanobacteriota</taxon>
        <taxon>Stenosarchaea group</taxon>
        <taxon>Halobacteria</taxon>
        <taxon>Halobacteriales</taxon>
        <taxon>Haloferacaceae</taxon>
        <taxon>Halorubrum</taxon>
    </lineage>
</organism>
<name>M0EJB7_9EURY</name>
<protein>
    <submittedName>
        <fullName evidence="2">Uncharacterized protein</fullName>
    </submittedName>
</protein>
<dbReference type="OrthoDB" id="327828at2157"/>
<proteinExistence type="predicted"/>
<dbReference type="EMBL" id="AOJL01000032">
    <property type="protein sequence ID" value="ELZ47876.1"/>
    <property type="molecule type" value="Genomic_DNA"/>
</dbReference>
<dbReference type="AlphaFoldDB" id="M0EJB7"/>
<reference evidence="2 3" key="1">
    <citation type="journal article" date="2014" name="PLoS Genet.">
        <title>Phylogenetically driven sequencing of extremely halophilic archaea reveals strategies for static and dynamic osmo-response.</title>
        <authorList>
            <person name="Becker E.A."/>
            <person name="Seitzer P.M."/>
            <person name="Tritt A."/>
            <person name="Larsen D."/>
            <person name="Krusor M."/>
            <person name="Yao A.I."/>
            <person name="Wu D."/>
            <person name="Madern D."/>
            <person name="Eisen J.A."/>
            <person name="Darling A.E."/>
            <person name="Facciotti M.T."/>
        </authorList>
    </citation>
    <scope>NUCLEOTIDE SEQUENCE [LARGE SCALE GENOMIC DNA]</scope>
    <source>
        <strain evidence="2 3">DSM 10284</strain>
    </source>
</reference>
<dbReference type="RefSeq" id="WP_006113139.1">
    <property type="nucleotide sequence ID" value="NZ_AOJL01000032.1"/>
</dbReference>
<accession>M0EJB7</accession>